<dbReference type="AlphaFoldDB" id="A0A5J5D6Z1"/>
<evidence type="ECO:0000313" key="1">
    <source>
        <dbReference type="EMBL" id="KAA8588793.1"/>
    </source>
</evidence>
<accession>A0A5J5D6Z1</accession>
<reference evidence="1 2" key="1">
    <citation type="submission" date="2019-08" db="EMBL/GenBank/DDBJ databases">
        <title>A chromosome-level genome assembly, high-density linkage maps, and genome scans reveal the genomic architecture of hybrid incompatibilities underlying speciation via character displacement in darters (Percidae: Etheostominae).</title>
        <authorList>
            <person name="Moran R.L."/>
            <person name="Catchen J.M."/>
            <person name="Fuller R.C."/>
        </authorList>
    </citation>
    <scope>NUCLEOTIDE SEQUENCE [LARGE SCALE GENOMIC DNA]</scope>
    <source>
        <strain evidence="1">EspeVRDwgs_2016</strain>
        <tissue evidence="1">Muscle</tissue>
    </source>
</reference>
<comment type="caution">
    <text evidence="1">The sequence shown here is derived from an EMBL/GenBank/DDBJ whole genome shotgun (WGS) entry which is preliminary data.</text>
</comment>
<sequence length="119" mass="13294">MKEWCPSHFTSCAVPHPHHNSRSISQDGGCSVLTWTESTCPEGTSVSSLPVRELDSPSCEGELPCETRHGPRENHCRFLHVHLRALRWRNAVHSCYGGLGVSGRLLRSALGRHQGRWEV</sequence>
<protein>
    <submittedName>
        <fullName evidence="1">Uncharacterized protein</fullName>
    </submittedName>
</protein>
<dbReference type="EMBL" id="VOFY01000010">
    <property type="protein sequence ID" value="KAA8588793.1"/>
    <property type="molecule type" value="Genomic_DNA"/>
</dbReference>
<keyword evidence="2" id="KW-1185">Reference proteome</keyword>
<name>A0A5J5D6Z1_9PERO</name>
<gene>
    <name evidence="1" type="ORF">FQN60_010138</name>
</gene>
<organism evidence="1 2">
    <name type="scientific">Etheostoma spectabile</name>
    <name type="common">orangethroat darter</name>
    <dbReference type="NCBI Taxonomy" id="54343"/>
    <lineage>
        <taxon>Eukaryota</taxon>
        <taxon>Metazoa</taxon>
        <taxon>Chordata</taxon>
        <taxon>Craniata</taxon>
        <taxon>Vertebrata</taxon>
        <taxon>Euteleostomi</taxon>
        <taxon>Actinopterygii</taxon>
        <taxon>Neopterygii</taxon>
        <taxon>Teleostei</taxon>
        <taxon>Neoteleostei</taxon>
        <taxon>Acanthomorphata</taxon>
        <taxon>Eupercaria</taxon>
        <taxon>Perciformes</taxon>
        <taxon>Percoidei</taxon>
        <taxon>Percidae</taxon>
        <taxon>Etheostomatinae</taxon>
        <taxon>Etheostoma</taxon>
    </lineage>
</organism>
<proteinExistence type="predicted"/>
<dbReference type="Proteomes" id="UP000327493">
    <property type="component" value="Chromosome 10"/>
</dbReference>
<evidence type="ECO:0000313" key="2">
    <source>
        <dbReference type="Proteomes" id="UP000327493"/>
    </source>
</evidence>